<feature type="transmembrane region" description="Helical" evidence="1">
    <location>
        <begin position="105"/>
        <end position="129"/>
    </location>
</feature>
<keyword evidence="3" id="KW-1185">Reference proteome</keyword>
<proteinExistence type="predicted"/>
<evidence type="ECO:0000256" key="1">
    <source>
        <dbReference type="SAM" id="Phobius"/>
    </source>
</evidence>
<sequence length="182" mass="18516">MTLEQHPLPEVTSQPKGATGVAAGVLAILGGLVFLVAAALCVIECVLSLYVLAVGAIAPKTIAPGVELSGVVPVVLAIAAVIDLVAMVLLSSGGILLLQRKGPGRVLTVIGAGIAFGFSGLVLLVPWISSRVAFSYSELTPITSTVWPFAVVLVAAAATLLLALIPPTARWLAAGTPRLPRR</sequence>
<feature type="transmembrane region" description="Helical" evidence="1">
    <location>
        <begin position="149"/>
        <end position="173"/>
    </location>
</feature>
<comment type="caution">
    <text evidence="2">The sequence shown here is derived from an EMBL/GenBank/DDBJ whole genome shotgun (WGS) entry which is preliminary data.</text>
</comment>
<feature type="transmembrane region" description="Helical" evidence="1">
    <location>
        <begin position="71"/>
        <end position="98"/>
    </location>
</feature>
<dbReference type="AlphaFoldDB" id="A0A229RSP0"/>
<gene>
    <name evidence="2" type="ORF">CFP75_18170</name>
</gene>
<accession>A0A229RSP0</accession>
<evidence type="ECO:0000313" key="3">
    <source>
        <dbReference type="Proteomes" id="UP000215563"/>
    </source>
</evidence>
<keyword evidence="1" id="KW-0812">Transmembrane</keyword>
<keyword evidence="1" id="KW-0472">Membrane</keyword>
<organism evidence="2 3">
    <name type="scientific">Amycolatopsis alba DSM 44262</name>
    <dbReference type="NCBI Taxonomy" id="1125972"/>
    <lineage>
        <taxon>Bacteria</taxon>
        <taxon>Bacillati</taxon>
        <taxon>Actinomycetota</taxon>
        <taxon>Actinomycetes</taxon>
        <taxon>Pseudonocardiales</taxon>
        <taxon>Pseudonocardiaceae</taxon>
        <taxon>Amycolatopsis</taxon>
    </lineage>
</organism>
<protein>
    <submittedName>
        <fullName evidence="2">Uncharacterized protein</fullName>
    </submittedName>
</protein>
<keyword evidence="1" id="KW-1133">Transmembrane helix</keyword>
<dbReference type="EMBL" id="NMQU01000047">
    <property type="protein sequence ID" value="OXM49697.1"/>
    <property type="molecule type" value="Genomic_DNA"/>
</dbReference>
<reference evidence="2 3" key="1">
    <citation type="submission" date="2017-07" db="EMBL/GenBank/DDBJ databases">
        <title>Amycolatopsis alba DSM 44262 Genome sequencing and assembly.</title>
        <authorList>
            <person name="Kaur N."/>
            <person name="Mayilraj S."/>
        </authorList>
    </citation>
    <scope>NUCLEOTIDE SEQUENCE [LARGE SCALE GENOMIC DNA]</scope>
    <source>
        <strain evidence="2 3">DSM 44262</strain>
    </source>
</reference>
<feature type="transmembrane region" description="Helical" evidence="1">
    <location>
        <begin position="21"/>
        <end position="51"/>
    </location>
</feature>
<dbReference type="RefSeq" id="WP_020634797.1">
    <property type="nucleotide sequence ID" value="NZ_KB913032.1"/>
</dbReference>
<dbReference type="Proteomes" id="UP000215563">
    <property type="component" value="Unassembled WGS sequence"/>
</dbReference>
<name>A0A229RSP0_AMYAL</name>
<dbReference type="OrthoDB" id="3638505at2"/>
<evidence type="ECO:0000313" key="2">
    <source>
        <dbReference type="EMBL" id="OXM49697.1"/>
    </source>
</evidence>